<name>A0A4R0MKU5_9SPHI</name>
<evidence type="ECO:0000313" key="3">
    <source>
        <dbReference type="Proteomes" id="UP000292884"/>
    </source>
</evidence>
<accession>A0A4R0MKU5</accession>
<proteinExistence type="predicted"/>
<sequence>MKIILTILMCLFIKHACSAQLKPKYNIKVIEKNKHRVRGVFYVITDHELILLKHNTDTIKLRFANVKDIYISKRGVVLPFILIGAGAFVVIAAESTNALTQAANIVGGIPIGVALGSLVGQLFANKRFYRGLEVSDFPNIRTDLEKYTQKIYQPLTN</sequence>
<dbReference type="OrthoDB" id="765646at2"/>
<keyword evidence="1" id="KW-1133">Transmembrane helix</keyword>
<comment type="caution">
    <text evidence="2">The sequence shown here is derived from an EMBL/GenBank/DDBJ whole genome shotgun (WGS) entry which is preliminary data.</text>
</comment>
<evidence type="ECO:0000313" key="2">
    <source>
        <dbReference type="EMBL" id="TCC86614.1"/>
    </source>
</evidence>
<evidence type="ECO:0000256" key="1">
    <source>
        <dbReference type="SAM" id="Phobius"/>
    </source>
</evidence>
<gene>
    <name evidence="2" type="ORF">EZ428_23170</name>
</gene>
<dbReference type="EMBL" id="SJSK01000009">
    <property type="protein sequence ID" value="TCC86614.1"/>
    <property type="molecule type" value="Genomic_DNA"/>
</dbReference>
<keyword evidence="1" id="KW-0812">Transmembrane</keyword>
<keyword evidence="1" id="KW-0472">Membrane</keyword>
<protein>
    <submittedName>
        <fullName evidence="2">Uncharacterized protein</fullName>
    </submittedName>
</protein>
<dbReference type="Proteomes" id="UP000292884">
    <property type="component" value="Unassembled WGS sequence"/>
</dbReference>
<keyword evidence="3" id="KW-1185">Reference proteome</keyword>
<dbReference type="AlphaFoldDB" id="A0A4R0MKU5"/>
<feature type="transmembrane region" description="Helical" evidence="1">
    <location>
        <begin position="76"/>
        <end position="93"/>
    </location>
</feature>
<feature type="transmembrane region" description="Helical" evidence="1">
    <location>
        <begin position="105"/>
        <end position="124"/>
    </location>
</feature>
<dbReference type="RefSeq" id="WP_131555719.1">
    <property type="nucleotide sequence ID" value="NZ_SJSK01000009.1"/>
</dbReference>
<organism evidence="2 3">
    <name type="scientific">Pedobacter frigiditerrae</name>
    <dbReference type="NCBI Taxonomy" id="2530452"/>
    <lineage>
        <taxon>Bacteria</taxon>
        <taxon>Pseudomonadati</taxon>
        <taxon>Bacteroidota</taxon>
        <taxon>Sphingobacteriia</taxon>
        <taxon>Sphingobacteriales</taxon>
        <taxon>Sphingobacteriaceae</taxon>
        <taxon>Pedobacter</taxon>
    </lineage>
</organism>
<reference evidence="2 3" key="1">
    <citation type="submission" date="2019-02" db="EMBL/GenBank/DDBJ databases">
        <title>Pedobacter sp. RP-1-13 sp. nov., isolated from Arctic soil.</title>
        <authorList>
            <person name="Dahal R.H."/>
        </authorList>
    </citation>
    <scope>NUCLEOTIDE SEQUENCE [LARGE SCALE GENOMIC DNA]</scope>
    <source>
        <strain evidence="2 3">RP-1-13</strain>
    </source>
</reference>